<feature type="region of interest" description="Disordered" evidence="1">
    <location>
        <begin position="621"/>
        <end position="715"/>
    </location>
</feature>
<evidence type="ECO:0000313" key="2">
    <source>
        <dbReference type="EMBL" id="KIY65537.1"/>
    </source>
</evidence>
<accession>A0A0D7B4V0</accession>
<feature type="compositionally biased region" description="Low complexity" evidence="1">
    <location>
        <begin position="109"/>
        <end position="124"/>
    </location>
</feature>
<dbReference type="STRING" id="1314674.A0A0D7B4V0"/>
<feature type="region of interest" description="Disordered" evidence="1">
    <location>
        <begin position="202"/>
        <end position="244"/>
    </location>
</feature>
<dbReference type="OrthoDB" id="3255922at2759"/>
<feature type="compositionally biased region" description="Low complexity" evidence="1">
    <location>
        <begin position="330"/>
        <end position="342"/>
    </location>
</feature>
<feature type="compositionally biased region" description="Basic and acidic residues" evidence="1">
    <location>
        <begin position="364"/>
        <end position="384"/>
    </location>
</feature>
<dbReference type="Proteomes" id="UP000054007">
    <property type="component" value="Unassembled WGS sequence"/>
</dbReference>
<proteinExistence type="predicted"/>
<feature type="region of interest" description="Disordered" evidence="1">
    <location>
        <begin position="109"/>
        <end position="163"/>
    </location>
</feature>
<feature type="region of interest" description="Disordered" evidence="1">
    <location>
        <begin position="257"/>
        <end position="342"/>
    </location>
</feature>
<protein>
    <submittedName>
        <fullName evidence="2">Uncharacterized protein</fullName>
    </submittedName>
</protein>
<feature type="region of interest" description="Disordered" evidence="1">
    <location>
        <begin position="356"/>
        <end position="607"/>
    </location>
</feature>
<feature type="compositionally biased region" description="Basic and acidic residues" evidence="1">
    <location>
        <begin position="578"/>
        <end position="592"/>
    </location>
</feature>
<feature type="compositionally biased region" description="Pro residues" evidence="1">
    <location>
        <begin position="320"/>
        <end position="329"/>
    </location>
</feature>
<feature type="compositionally biased region" description="Polar residues" evidence="1">
    <location>
        <begin position="664"/>
        <end position="677"/>
    </location>
</feature>
<feature type="compositionally biased region" description="Polar residues" evidence="1">
    <location>
        <begin position="18"/>
        <end position="38"/>
    </location>
</feature>
<feature type="region of interest" description="Disordered" evidence="1">
    <location>
        <begin position="1"/>
        <end position="38"/>
    </location>
</feature>
<feature type="compositionally biased region" description="Pro residues" evidence="1">
    <location>
        <begin position="469"/>
        <end position="484"/>
    </location>
</feature>
<dbReference type="EMBL" id="KN880586">
    <property type="protein sequence ID" value="KIY65537.1"/>
    <property type="molecule type" value="Genomic_DNA"/>
</dbReference>
<dbReference type="AlphaFoldDB" id="A0A0D7B4V0"/>
<sequence>MSSARNVQSPAPIKMSRAFSNNLKSSSQSPPKYSGAPMNSNWIQTWPSLNSTSPSSKLNTRSSYFPYIAGIHQDPNHYILQGSQSNRYESKAPQYFEDDAFSMDSYTLSSAMSSDDSTSTGSVSPPRNLRALPPHSAHSTSSIAGQDLRHNSMSDDDDFMSHAGGLRHVEGSLRQAALSSPTENDRDHRTFLNTELNARASGIPQDVYHDSHPEPGFYSGRLSSSPEAYDPRDFERGSPGSLASQLQSVPLPALSDDAFERHNLPPRRTSSPPDAHRRDSAFMPYYFPSTNQDQSTYLSQNAGSNLPLPPGLDQTFLPPMNSPSPPPRYLSPSPSEFSTASSGFGDLRILQAYSDVDTSESSEFADRAADFRRPRDPHAQERRVPSPGRSDPYTSTSPHNYTPARSYDRRQPIPPLATPLEGSSFQFPPVSGSYPIPSGSYAPVSASSSYSGPSVIPPIPLWGPERRSPPPPPPPTTTIPPIPLNMPTKKRDRRPSISSPPRGDKYGSVDSSSSYHQVAPDTSLRVSPPPERKHTPRAPPIVTSLSRHAELPHQAFPLPPRQTFPEPRQTFPESRQTFPEHRHAIPEQRHSVPEPPLPEPVSADPLVRRVRRDSLSVAHNRLDAAHQAVPKVVPASTPAVLPADIPAKEPEVRQVTPPRRNSVDDAQTLTLRPSSSTRNRRESNAHREETPRAGSLKALVKEERTRSGKRRHSDGEKMVLQIEQRKSLRWNDNLICPSPIFADQRRKGWFNRRGDQLWTNGGSYKTPEPGLEYPPDLDEYPEPGEGWMNEECVRIDMLHRLVPKVPKRSALKASCKVAKQIEA</sequence>
<organism evidence="2 3">
    <name type="scientific">Cylindrobasidium torrendii FP15055 ss-10</name>
    <dbReference type="NCBI Taxonomy" id="1314674"/>
    <lineage>
        <taxon>Eukaryota</taxon>
        <taxon>Fungi</taxon>
        <taxon>Dikarya</taxon>
        <taxon>Basidiomycota</taxon>
        <taxon>Agaricomycotina</taxon>
        <taxon>Agaricomycetes</taxon>
        <taxon>Agaricomycetidae</taxon>
        <taxon>Agaricales</taxon>
        <taxon>Marasmiineae</taxon>
        <taxon>Physalacriaceae</taxon>
        <taxon>Cylindrobasidium</taxon>
    </lineage>
</organism>
<feature type="compositionally biased region" description="Polar residues" evidence="1">
    <location>
        <begin position="288"/>
        <end position="304"/>
    </location>
</feature>
<gene>
    <name evidence="2" type="ORF">CYLTODRAFT_492235</name>
</gene>
<feature type="compositionally biased region" description="Basic and acidic residues" evidence="1">
    <location>
        <begin position="679"/>
        <end position="691"/>
    </location>
</feature>
<name>A0A0D7B4V0_9AGAR</name>
<feature type="compositionally biased region" description="Low complexity" evidence="1">
    <location>
        <begin position="437"/>
        <end position="454"/>
    </location>
</feature>
<evidence type="ECO:0000256" key="1">
    <source>
        <dbReference type="SAM" id="MobiDB-lite"/>
    </source>
</evidence>
<keyword evidence="3" id="KW-1185">Reference proteome</keyword>
<reference evidence="2 3" key="1">
    <citation type="journal article" date="2015" name="Fungal Genet. Biol.">
        <title>Evolution of novel wood decay mechanisms in Agaricales revealed by the genome sequences of Fistulina hepatica and Cylindrobasidium torrendii.</title>
        <authorList>
            <person name="Floudas D."/>
            <person name="Held B.W."/>
            <person name="Riley R."/>
            <person name="Nagy L.G."/>
            <person name="Koehler G."/>
            <person name="Ransdell A.S."/>
            <person name="Younus H."/>
            <person name="Chow J."/>
            <person name="Chiniquy J."/>
            <person name="Lipzen A."/>
            <person name="Tritt A."/>
            <person name="Sun H."/>
            <person name="Haridas S."/>
            <person name="LaButti K."/>
            <person name="Ohm R.A."/>
            <person name="Kues U."/>
            <person name="Blanchette R.A."/>
            <person name="Grigoriev I.V."/>
            <person name="Minto R.E."/>
            <person name="Hibbett D.S."/>
        </authorList>
    </citation>
    <scope>NUCLEOTIDE SEQUENCE [LARGE SCALE GENOMIC DNA]</scope>
    <source>
        <strain evidence="2 3">FP15055 ss-10</strain>
    </source>
</reference>
<evidence type="ECO:0000313" key="3">
    <source>
        <dbReference type="Proteomes" id="UP000054007"/>
    </source>
</evidence>